<proteinExistence type="predicted"/>
<dbReference type="Proteomes" id="UP000321304">
    <property type="component" value="Unassembled WGS sequence"/>
</dbReference>
<feature type="signal peptide" evidence="1">
    <location>
        <begin position="1"/>
        <end position="21"/>
    </location>
</feature>
<dbReference type="EMBL" id="VITY01000013">
    <property type="protein sequence ID" value="TWB91353.1"/>
    <property type="molecule type" value="Genomic_DNA"/>
</dbReference>
<organism evidence="2 3">
    <name type="scientific">Bradyrhizobium macuxiense</name>
    <dbReference type="NCBI Taxonomy" id="1755647"/>
    <lineage>
        <taxon>Bacteria</taxon>
        <taxon>Pseudomonadati</taxon>
        <taxon>Pseudomonadota</taxon>
        <taxon>Alphaproteobacteria</taxon>
        <taxon>Hyphomicrobiales</taxon>
        <taxon>Nitrobacteraceae</taxon>
        <taxon>Bradyrhizobium</taxon>
    </lineage>
</organism>
<evidence type="ECO:0000256" key="1">
    <source>
        <dbReference type="SAM" id="SignalP"/>
    </source>
</evidence>
<feature type="chain" id="PRO_5022017055" evidence="1">
    <location>
        <begin position="22"/>
        <end position="71"/>
    </location>
</feature>
<evidence type="ECO:0000313" key="2">
    <source>
        <dbReference type="EMBL" id="TWB91353.1"/>
    </source>
</evidence>
<keyword evidence="3" id="KW-1185">Reference proteome</keyword>
<sequence length="71" mass="7530">MRFLFCAVFALAIGAIVTSQAEARSCSDYRGICLAKGATEAQCAGAWKRCMKSGIYIGPVSGTNHGQAEKR</sequence>
<protein>
    <submittedName>
        <fullName evidence="2">Uncharacterized protein</fullName>
    </submittedName>
</protein>
<name>A0A560L795_9BRAD</name>
<keyword evidence="1" id="KW-0732">Signal</keyword>
<reference evidence="2 3" key="1">
    <citation type="submission" date="2019-06" db="EMBL/GenBank/DDBJ databases">
        <title>Genomic Encyclopedia of Type Strains, Phase IV (KMG-V): Genome sequencing to study the core and pangenomes of soil and plant-associated prokaryotes.</title>
        <authorList>
            <person name="Whitman W."/>
        </authorList>
    </citation>
    <scope>NUCLEOTIDE SEQUENCE [LARGE SCALE GENOMIC DNA]</scope>
    <source>
        <strain evidence="2 3">BR 10355</strain>
    </source>
</reference>
<comment type="caution">
    <text evidence="2">The sequence shown here is derived from an EMBL/GenBank/DDBJ whole genome shotgun (WGS) entry which is preliminary data.</text>
</comment>
<accession>A0A560L795</accession>
<gene>
    <name evidence="2" type="ORF">FBZ93_113222</name>
</gene>
<evidence type="ECO:0000313" key="3">
    <source>
        <dbReference type="Proteomes" id="UP000321304"/>
    </source>
</evidence>
<dbReference type="AlphaFoldDB" id="A0A560L795"/>